<dbReference type="AlphaFoldDB" id="A0A0S3RLX5"/>
<evidence type="ECO:0000313" key="2">
    <source>
        <dbReference type="EMBL" id="BAT81626.1"/>
    </source>
</evidence>
<name>A0A0S3RLX5_PHAAN</name>
<feature type="transmembrane region" description="Helical" evidence="1">
    <location>
        <begin position="16"/>
        <end position="35"/>
    </location>
</feature>
<evidence type="ECO:0000313" key="3">
    <source>
        <dbReference type="Proteomes" id="UP000291084"/>
    </source>
</evidence>
<reference evidence="2 3" key="1">
    <citation type="journal article" date="2015" name="Sci. Rep.">
        <title>The power of single molecule real-time sequencing technology in the de novo assembly of a eukaryotic genome.</title>
        <authorList>
            <person name="Sakai H."/>
            <person name="Naito K."/>
            <person name="Ogiso-Tanaka E."/>
            <person name="Takahashi Y."/>
            <person name="Iseki K."/>
            <person name="Muto C."/>
            <person name="Satou K."/>
            <person name="Teruya K."/>
            <person name="Shiroma A."/>
            <person name="Shimoji M."/>
            <person name="Hirano T."/>
            <person name="Itoh T."/>
            <person name="Kaga A."/>
            <person name="Tomooka N."/>
        </authorList>
    </citation>
    <scope>NUCLEOTIDE SEQUENCE [LARGE SCALE GENOMIC DNA]</scope>
    <source>
        <strain evidence="3">cv. Shumari</strain>
    </source>
</reference>
<protein>
    <submittedName>
        <fullName evidence="2">Uncharacterized protein</fullName>
    </submittedName>
</protein>
<proteinExistence type="predicted"/>
<keyword evidence="3" id="KW-1185">Reference proteome</keyword>
<gene>
    <name evidence="2" type="primary">Vigan.03G139400</name>
    <name evidence="2" type="ORF">VIGAN_03139400</name>
</gene>
<accession>A0A0S3RLX5</accession>
<keyword evidence="1" id="KW-0812">Transmembrane</keyword>
<dbReference type="EMBL" id="AP015036">
    <property type="protein sequence ID" value="BAT81626.1"/>
    <property type="molecule type" value="Genomic_DNA"/>
</dbReference>
<dbReference type="Proteomes" id="UP000291084">
    <property type="component" value="Chromosome 3"/>
</dbReference>
<sequence length="73" mass="8337">MTLVYEWSDCDIIYEWRYIAMTSYGLCFMLFYYVICYDVISGCSSLHVVIVVSTYDDRTCTGVDGLADNTGSK</sequence>
<keyword evidence="1" id="KW-1133">Transmembrane helix</keyword>
<keyword evidence="1" id="KW-0472">Membrane</keyword>
<organism evidence="2 3">
    <name type="scientific">Vigna angularis var. angularis</name>
    <dbReference type="NCBI Taxonomy" id="157739"/>
    <lineage>
        <taxon>Eukaryota</taxon>
        <taxon>Viridiplantae</taxon>
        <taxon>Streptophyta</taxon>
        <taxon>Embryophyta</taxon>
        <taxon>Tracheophyta</taxon>
        <taxon>Spermatophyta</taxon>
        <taxon>Magnoliopsida</taxon>
        <taxon>eudicotyledons</taxon>
        <taxon>Gunneridae</taxon>
        <taxon>Pentapetalae</taxon>
        <taxon>rosids</taxon>
        <taxon>fabids</taxon>
        <taxon>Fabales</taxon>
        <taxon>Fabaceae</taxon>
        <taxon>Papilionoideae</taxon>
        <taxon>50 kb inversion clade</taxon>
        <taxon>NPAAA clade</taxon>
        <taxon>indigoferoid/millettioid clade</taxon>
        <taxon>Phaseoleae</taxon>
        <taxon>Vigna</taxon>
    </lineage>
</organism>
<evidence type="ECO:0000256" key="1">
    <source>
        <dbReference type="SAM" id="Phobius"/>
    </source>
</evidence>